<reference evidence="1" key="1">
    <citation type="submission" date="2016-02" db="EMBL/GenBank/DDBJ databases">
        <title>WGS assembly of Manihot esculenta.</title>
        <authorList>
            <person name="Bredeson J.V."/>
            <person name="Prochnik S.E."/>
            <person name="Lyons J.B."/>
            <person name="Schmutz J."/>
            <person name="Grimwood J."/>
            <person name="Vrebalov J."/>
            <person name="Bart R.S."/>
            <person name="Amuge T."/>
            <person name="Ferguson M.E."/>
            <person name="Green R."/>
            <person name="Putnam N."/>
            <person name="Stites J."/>
            <person name="Rounsley S."/>
            <person name="Rokhsar D.S."/>
        </authorList>
    </citation>
    <scope>NUCLEOTIDE SEQUENCE [LARGE SCALE GENOMIC DNA]</scope>
    <source>
        <tissue evidence="1">Leaf</tissue>
    </source>
</reference>
<dbReference type="STRING" id="3983.A0A2C9UJR3"/>
<evidence type="ECO:0000313" key="1">
    <source>
        <dbReference type="EMBL" id="OAY30961.1"/>
    </source>
</evidence>
<organism evidence="1">
    <name type="scientific">Manihot esculenta</name>
    <name type="common">Cassava</name>
    <name type="synonym">Jatropha manihot</name>
    <dbReference type="NCBI Taxonomy" id="3983"/>
    <lineage>
        <taxon>Eukaryota</taxon>
        <taxon>Viridiplantae</taxon>
        <taxon>Streptophyta</taxon>
        <taxon>Embryophyta</taxon>
        <taxon>Tracheophyta</taxon>
        <taxon>Spermatophyta</taxon>
        <taxon>Magnoliopsida</taxon>
        <taxon>eudicotyledons</taxon>
        <taxon>Gunneridae</taxon>
        <taxon>Pentapetalae</taxon>
        <taxon>rosids</taxon>
        <taxon>fabids</taxon>
        <taxon>Malpighiales</taxon>
        <taxon>Euphorbiaceae</taxon>
        <taxon>Crotonoideae</taxon>
        <taxon>Manihoteae</taxon>
        <taxon>Manihot</taxon>
    </lineage>
</organism>
<proteinExistence type="predicted"/>
<sequence>MKKTTIVVTYCKHGRGLIKINGYPIELVEPEILW</sequence>
<accession>A0A2C9UJR3</accession>
<protein>
    <submittedName>
        <fullName evidence="1">Uncharacterized protein</fullName>
    </submittedName>
</protein>
<gene>
    <name evidence="1" type="ORF">MANES_14G072400</name>
</gene>
<name>A0A2C9UJR3_MANES</name>
<dbReference type="AlphaFoldDB" id="A0A2C9UJR3"/>
<dbReference type="EMBL" id="CM004400">
    <property type="protein sequence ID" value="OAY30961.1"/>
    <property type="molecule type" value="Genomic_DNA"/>
</dbReference>